<accession>A0ABU6TFV0</accession>
<protein>
    <submittedName>
        <fullName evidence="1">Uncharacterized protein</fullName>
    </submittedName>
</protein>
<sequence length="168" mass="18356">MINEHAFVAWHHSHLSDDLRVGSEVGWNNPGYCDDAWAEDVGVNIGVEGVAIAQATTSGLGCDWSNDKALEDCNSVSEEPSHIPINQDALSALNQSSGRGTTAGLQEENKGLLVFLSDEDSISEDEDSLVEAIAAKEIWGKWGLFFESSDKEEVREKLRKLKGRRGQI</sequence>
<comment type="caution">
    <text evidence="1">The sequence shown here is derived from an EMBL/GenBank/DDBJ whole genome shotgun (WGS) entry which is preliminary data.</text>
</comment>
<organism evidence="1 2">
    <name type="scientific">Stylosanthes scabra</name>
    <dbReference type="NCBI Taxonomy" id="79078"/>
    <lineage>
        <taxon>Eukaryota</taxon>
        <taxon>Viridiplantae</taxon>
        <taxon>Streptophyta</taxon>
        <taxon>Embryophyta</taxon>
        <taxon>Tracheophyta</taxon>
        <taxon>Spermatophyta</taxon>
        <taxon>Magnoliopsida</taxon>
        <taxon>eudicotyledons</taxon>
        <taxon>Gunneridae</taxon>
        <taxon>Pentapetalae</taxon>
        <taxon>rosids</taxon>
        <taxon>fabids</taxon>
        <taxon>Fabales</taxon>
        <taxon>Fabaceae</taxon>
        <taxon>Papilionoideae</taxon>
        <taxon>50 kb inversion clade</taxon>
        <taxon>dalbergioids sensu lato</taxon>
        <taxon>Dalbergieae</taxon>
        <taxon>Pterocarpus clade</taxon>
        <taxon>Stylosanthes</taxon>
    </lineage>
</organism>
<evidence type="ECO:0000313" key="2">
    <source>
        <dbReference type="Proteomes" id="UP001341840"/>
    </source>
</evidence>
<reference evidence="1 2" key="1">
    <citation type="journal article" date="2023" name="Plants (Basel)">
        <title>Bridging the Gap: Combining Genomics and Transcriptomics Approaches to Understand Stylosanthes scabra, an Orphan Legume from the Brazilian Caatinga.</title>
        <authorList>
            <person name="Ferreira-Neto J.R.C."/>
            <person name="da Silva M.D."/>
            <person name="Binneck E."/>
            <person name="de Melo N.F."/>
            <person name="da Silva R.H."/>
            <person name="de Melo A.L.T.M."/>
            <person name="Pandolfi V."/>
            <person name="Bustamante F.O."/>
            <person name="Brasileiro-Vidal A.C."/>
            <person name="Benko-Iseppon A.M."/>
        </authorList>
    </citation>
    <scope>NUCLEOTIDE SEQUENCE [LARGE SCALE GENOMIC DNA]</scope>
    <source>
        <tissue evidence="1">Leaves</tissue>
    </source>
</reference>
<gene>
    <name evidence="1" type="ORF">PIB30_045453</name>
</gene>
<proteinExistence type="predicted"/>
<name>A0ABU6TFV0_9FABA</name>
<dbReference type="Proteomes" id="UP001341840">
    <property type="component" value="Unassembled WGS sequence"/>
</dbReference>
<evidence type="ECO:0000313" key="1">
    <source>
        <dbReference type="EMBL" id="MED6147612.1"/>
    </source>
</evidence>
<keyword evidence="2" id="KW-1185">Reference proteome</keyword>
<dbReference type="EMBL" id="JASCZI010090898">
    <property type="protein sequence ID" value="MED6147612.1"/>
    <property type="molecule type" value="Genomic_DNA"/>
</dbReference>